<dbReference type="SUPFAM" id="SSF52833">
    <property type="entry name" value="Thioredoxin-like"/>
    <property type="match status" value="1"/>
</dbReference>
<comment type="subcellular location">
    <subcellularLocation>
        <location evidence="1">Cell envelope</location>
    </subcellularLocation>
</comment>
<organism evidence="6 7">
    <name type="scientific">Dyadobacter pollutisoli</name>
    <dbReference type="NCBI Taxonomy" id="2910158"/>
    <lineage>
        <taxon>Bacteria</taxon>
        <taxon>Pseudomonadati</taxon>
        <taxon>Bacteroidota</taxon>
        <taxon>Cytophagia</taxon>
        <taxon>Cytophagales</taxon>
        <taxon>Spirosomataceae</taxon>
        <taxon>Dyadobacter</taxon>
    </lineage>
</organism>
<dbReference type="CDD" id="cd02966">
    <property type="entry name" value="TlpA_like_family"/>
    <property type="match status" value="1"/>
</dbReference>
<keyword evidence="2" id="KW-0201">Cytochrome c-type biogenesis</keyword>
<accession>A0A9E8SN93</accession>
<protein>
    <submittedName>
        <fullName evidence="6">TlpA disulfide reductase family protein</fullName>
    </submittedName>
</protein>
<dbReference type="AlphaFoldDB" id="A0A9E8SN93"/>
<feature type="domain" description="Thioredoxin" evidence="5">
    <location>
        <begin position="339"/>
        <end position="484"/>
    </location>
</feature>
<dbReference type="KEGG" id="dpf:ON006_08920"/>
<dbReference type="InterPro" id="IPR036249">
    <property type="entry name" value="Thioredoxin-like_sf"/>
</dbReference>
<proteinExistence type="predicted"/>
<dbReference type="PROSITE" id="PS51257">
    <property type="entry name" value="PROKAR_LIPOPROTEIN"/>
    <property type="match status" value="1"/>
</dbReference>
<gene>
    <name evidence="6" type="ORF">ON006_08920</name>
</gene>
<evidence type="ECO:0000256" key="4">
    <source>
        <dbReference type="ARBA" id="ARBA00023284"/>
    </source>
</evidence>
<keyword evidence="3" id="KW-1015">Disulfide bond</keyword>
<evidence type="ECO:0000259" key="5">
    <source>
        <dbReference type="PROSITE" id="PS51352"/>
    </source>
</evidence>
<name>A0A9E8SN93_9BACT</name>
<evidence type="ECO:0000256" key="3">
    <source>
        <dbReference type="ARBA" id="ARBA00023157"/>
    </source>
</evidence>
<dbReference type="Gene3D" id="3.40.30.10">
    <property type="entry name" value="Glutaredoxin"/>
    <property type="match status" value="1"/>
</dbReference>
<dbReference type="RefSeq" id="WP_244818823.1">
    <property type="nucleotide sequence ID" value="NZ_CP112998.1"/>
</dbReference>
<dbReference type="PANTHER" id="PTHR42852">
    <property type="entry name" value="THIOL:DISULFIDE INTERCHANGE PROTEIN DSBE"/>
    <property type="match status" value="1"/>
</dbReference>
<evidence type="ECO:0000256" key="1">
    <source>
        <dbReference type="ARBA" id="ARBA00004196"/>
    </source>
</evidence>
<dbReference type="PROSITE" id="PS51352">
    <property type="entry name" value="THIOREDOXIN_2"/>
    <property type="match status" value="1"/>
</dbReference>
<evidence type="ECO:0000313" key="7">
    <source>
        <dbReference type="Proteomes" id="UP001164653"/>
    </source>
</evidence>
<keyword evidence="7" id="KW-1185">Reference proteome</keyword>
<dbReference type="InterPro" id="IPR013766">
    <property type="entry name" value="Thioredoxin_domain"/>
</dbReference>
<dbReference type="GO" id="GO:0030313">
    <property type="term" value="C:cell envelope"/>
    <property type="evidence" value="ECO:0007669"/>
    <property type="project" value="UniProtKB-SubCell"/>
</dbReference>
<dbReference type="GO" id="GO:0016491">
    <property type="term" value="F:oxidoreductase activity"/>
    <property type="evidence" value="ECO:0007669"/>
    <property type="project" value="InterPro"/>
</dbReference>
<evidence type="ECO:0000313" key="6">
    <source>
        <dbReference type="EMBL" id="WAC14069.1"/>
    </source>
</evidence>
<dbReference type="PANTHER" id="PTHR42852:SF6">
    <property type="entry name" value="THIOL:DISULFIDE INTERCHANGE PROTEIN DSBE"/>
    <property type="match status" value="1"/>
</dbReference>
<dbReference type="InterPro" id="IPR050553">
    <property type="entry name" value="Thioredoxin_ResA/DsbE_sf"/>
</dbReference>
<dbReference type="Proteomes" id="UP001164653">
    <property type="component" value="Chromosome"/>
</dbReference>
<keyword evidence="4" id="KW-0676">Redox-active center</keyword>
<dbReference type="Pfam" id="PF08534">
    <property type="entry name" value="Redoxin"/>
    <property type="match status" value="1"/>
</dbReference>
<reference evidence="6" key="1">
    <citation type="submission" date="2022-11" db="EMBL/GenBank/DDBJ databases">
        <title>Dyadobacter pollutisoli sp. nov., isolated from plastic dumped soil.</title>
        <authorList>
            <person name="Kim J.M."/>
            <person name="Kim K.R."/>
            <person name="Lee J.K."/>
            <person name="Hao L."/>
            <person name="Jeon C.O."/>
        </authorList>
    </citation>
    <scope>NUCLEOTIDE SEQUENCE</scope>
    <source>
        <strain evidence="6">U1</strain>
    </source>
</reference>
<sequence length="484" mass="54489">MSHYLKSTLVILISLFALSCHDKKDTQKVKISVKLLNGKGAKVDLITNNFLSLDTIMLASTTADTAGKALIEVALDRPIFANIQSNDEYIHMLLSPGDVIDIEPDTSKKLGKLRLVGDGAAAQQHLEKTRDLQQKYEKVNGKHSIETDLNEFISRRDALRKGYDSLLADFAKDPTVSKPTLQLMATKNQMAQYFFHQNYISAKYDFNFNNPEIPATLKTVIKDLPDDSLAMASNMYEYSSILNYYLLADIFREVGDVAEKLENDSLGDKWATIANNVIKNRKFSPRLDAHFRAANLNYYVNMEGIYPELLALRNDFNRDCKVPVYKKAIDKSFAKWEAIGPGKPAPDFTGLTSDGKKVSLSSLKGKVVYVDVWATWCVPCREEFPDSKKLVKQFEGNDQVVFLYVSVDRNVNAWKKLLKDSSIPAGTHINEQTDQPGSLWEKYHLWGIPRYILINSDGTMLETHAPRPSSGKAADRIKSYLKPA</sequence>
<dbReference type="EMBL" id="CP112998">
    <property type="protein sequence ID" value="WAC14069.1"/>
    <property type="molecule type" value="Genomic_DNA"/>
</dbReference>
<evidence type="ECO:0000256" key="2">
    <source>
        <dbReference type="ARBA" id="ARBA00022748"/>
    </source>
</evidence>
<dbReference type="InterPro" id="IPR013740">
    <property type="entry name" value="Redoxin"/>
</dbReference>
<dbReference type="GO" id="GO:0017004">
    <property type="term" value="P:cytochrome complex assembly"/>
    <property type="evidence" value="ECO:0007669"/>
    <property type="project" value="UniProtKB-KW"/>
</dbReference>